<dbReference type="Proteomes" id="UP000245207">
    <property type="component" value="Unassembled WGS sequence"/>
</dbReference>
<evidence type="ECO:0000313" key="2">
    <source>
        <dbReference type="Proteomes" id="UP000245207"/>
    </source>
</evidence>
<accession>A0A2U1KUG6</accession>
<proteinExistence type="predicted"/>
<comment type="caution">
    <text evidence="1">The sequence shown here is derived from an EMBL/GenBank/DDBJ whole genome shotgun (WGS) entry which is preliminary data.</text>
</comment>
<name>A0A2U1KUG6_ARTAN</name>
<organism evidence="1 2">
    <name type="scientific">Artemisia annua</name>
    <name type="common">Sweet wormwood</name>
    <dbReference type="NCBI Taxonomy" id="35608"/>
    <lineage>
        <taxon>Eukaryota</taxon>
        <taxon>Viridiplantae</taxon>
        <taxon>Streptophyta</taxon>
        <taxon>Embryophyta</taxon>
        <taxon>Tracheophyta</taxon>
        <taxon>Spermatophyta</taxon>
        <taxon>Magnoliopsida</taxon>
        <taxon>eudicotyledons</taxon>
        <taxon>Gunneridae</taxon>
        <taxon>Pentapetalae</taxon>
        <taxon>asterids</taxon>
        <taxon>campanulids</taxon>
        <taxon>Asterales</taxon>
        <taxon>Asteraceae</taxon>
        <taxon>Asteroideae</taxon>
        <taxon>Anthemideae</taxon>
        <taxon>Artemisiinae</taxon>
        <taxon>Artemisia</taxon>
    </lineage>
</organism>
<reference evidence="1 2" key="1">
    <citation type="journal article" date="2018" name="Mol. Plant">
        <title>The genome of Artemisia annua provides insight into the evolution of Asteraceae family and artemisinin biosynthesis.</title>
        <authorList>
            <person name="Shen Q."/>
            <person name="Zhang L."/>
            <person name="Liao Z."/>
            <person name="Wang S."/>
            <person name="Yan T."/>
            <person name="Shi P."/>
            <person name="Liu M."/>
            <person name="Fu X."/>
            <person name="Pan Q."/>
            <person name="Wang Y."/>
            <person name="Lv Z."/>
            <person name="Lu X."/>
            <person name="Zhang F."/>
            <person name="Jiang W."/>
            <person name="Ma Y."/>
            <person name="Chen M."/>
            <person name="Hao X."/>
            <person name="Li L."/>
            <person name="Tang Y."/>
            <person name="Lv G."/>
            <person name="Zhou Y."/>
            <person name="Sun X."/>
            <person name="Brodelius P.E."/>
            <person name="Rose J.K.C."/>
            <person name="Tang K."/>
        </authorList>
    </citation>
    <scope>NUCLEOTIDE SEQUENCE [LARGE SCALE GENOMIC DNA]</scope>
    <source>
        <strain evidence="2">cv. Huhao1</strain>
        <tissue evidence="1">Leaf</tissue>
    </source>
</reference>
<dbReference type="EMBL" id="PKPP01013848">
    <property type="protein sequence ID" value="PWA40362.1"/>
    <property type="molecule type" value="Genomic_DNA"/>
</dbReference>
<gene>
    <name evidence="1" type="ORF">CTI12_AA562500</name>
</gene>
<keyword evidence="2" id="KW-1185">Reference proteome</keyword>
<sequence length="109" mass="12928">MRKVARSILSKYRPDLVKRYAAREDRYYVKIQPPLACDADERWDWAFSFIEASGLKVIKTLYSADRYARFYEAYLTKDKAKKLRKMDGCVFACTRKFSLCCEEPIVDYL</sequence>
<evidence type="ECO:0000313" key="1">
    <source>
        <dbReference type="EMBL" id="PWA40362.1"/>
    </source>
</evidence>
<protein>
    <submittedName>
        <fullName evidence="1">Uncharacterized protein</fullName>
    </submittedName>
</protein>
<dbReference type="AlphaFoldDB" id="A0A2U1KUG6"/>